<feature type="compositionally biased region" description="Basic and acidic residues" evidence="3">
    <location>
        <begin position="126"/>
        <end position="135"/>
    </location>
</feature>
<dbReference type="EMBL" id="OC917738">
    <property type="protein sequence ID" value="CAD7647875.1"/>
    <property type="molecule type" value="Genomic_DNA"/>
</dbReference>
<dbReference type="Pfam" id="PF00112">
    <property type="entry name" value="Peptidase_C1"/>
    <property type="match status" value="2"/>
</dbReference>
<sequence length="724" mass="82379">MAAKNTSHLSALFKKSLEEKQSLHEMYKEFKTKFHKTYADKSEDGEREQIFKRNMLRVFEHNVDAMNGKSSYTEHINQFADMTEKEIIAQFTGFRMTPEEKKRMNGTVSGGHKKGRKGRKGKKGKGGKDQKLKDDNSWSYDWRSVGVIGPVQDQGQCLSCTLFATAALVESYWARIGNGIRPLSPQQILDCGLDYDVCQSGSAFEPVFNYVKDRGLTSWDNYPYQSRKNGCDRDREGRTVARINEWRWVAGNGDEGALHLAVQDNGPATIAIHASEPFFSYRQGIFDGPCDGDMNHAVLVVGYGYDKPTDMRYWIVKNSWGGGWGDGGFGYIRKDAGNRCHVADHCVQEYLDDKQNLEKTFKEFKYEFSKSYESREEERRREQIFRDNMLRVYGHNLKALDGKYSYTLRVGVDADLTPEEFRQNHTRCPFALNRPIAHNESHTGDKSGSVDWRHQGISGQRVLTHEDMIQSWIDTTGSSRTLTETTGLKGLHTVASQRHHHVSTLLEYLDDKQNLENAFNEFKSEFSKSYESSEEERRREQIFRDNMLRVYGHNLKALDGTYSYTSRVSVDADLTPDEFRQKHTHCKFGISPPIGHSKSHSTSVDSHTADKSWSVDWRDQGVIGPVQDQQDCGSCVPFAMAAMVESYWARSGHGITPLSPQQILDCFPGASCEGVHSTNFRPLLSYIQKNGLTSWENYPYTAKVHVIGKGSLNGWQPLELALFC</sequence>
<evidence type="ECO:0000256" key="1">
    <source>
        <dbReference type="ARBA" id="ARBA00008455"/>
    </source>
</evidence>
<feature type="domain" description="Cathepsin propeptide inhibitor" evidence="5">
    <location>
        <begin position="519"/>
        <end position="579"/>
    </location>
</feature>
<organism evidence="6">
    <name type="scientific">Oppiella nova</name>
    <dbReference type="NCBI Taxonomy" id="334625"/>
    <lineage>
        <taxon>Eukaryota</taxon>
        <taxon>Metazoa</taxon>
        <taxon>Ecdysozoa</taxon>
        <taxon>Arthropoda</taxon>
        <taxon>Chelicerata</taxon>
        <taxon>Arachnida</taxon>
        <taxon>Acari</taxon>
        <taxon>Acariformes</taxon>
        <taxon>Sarcoptiformes</taxon>
        <taxon>Oribatida</taxon>
        <taxon>Brachypylina</taxon>
        <taxon>Oppioidea</taxon>
        <taxon>Oppiidae</taxon>
        <taxon>Oppiella</taxon>
    </lineage>
</organism>
<feature type="domain" description="Peptidase C1A papain C-terminal" evidence="4">
    <location>
        <begin position="136"/>
        <end position="350"/>
    </location>
</feature>
<reference evidence="6" key="1">
    <citation type="submission" date="2020-11" db="EMBL/GenBank/DDBJ databases">
        <authorList>
            <person name="Tran Van P."/>
        </authorList>
    </citation>
    <scope>NUCLEOTIDE SEQUENCE</scope>
</reference>
<evidence type="ECO:0000259" key="4">
    <source>
        <dbReference type="SMART" id="SM00645"/>
    </source>
</evidence>
<dbReference type="GO" id="GO:0006508">
    <property type="term" value="P:proteolysis"/>
    <property type="evidence" value="ECO:0007669"/>
    <property type="project" value="InterPro"/>
</dbReference>
<dbReference type="InterPro" id="IPR038765">
    <property type="entry name" value="Papain-like_cys_pep_sf"/>
</dbReference>
<dbReference type="Gene3D" id="1.10.287.2250">
    <property type="match status" value="1"/>
</dbReference>
<dbReference type="PANTHER" id="PTHR12411">
    <property type="entry name" value="CYSTEINE PROTEASE FAMILY C1-RELATED"/>
    <property type="match status" value="1"/>
</dbReference>
<evidence type="ECO:0000259" key="5">
    <source>
        <dbReference type="SMART" id="SM00848"/>
    </source>
</evidence>
<dbReference type="GO" id="GO:0008234">
    <property type="term" value="F:cysteine-type peptidase activity"/>
    <property type="evidence" value="ECO:0007669"/>
    <property type="project" value="InterPro"/>
</dbReference>
<feature type="compositionally biased region" description="Basic residues" evidence="3">
    <location>
        <begin position="111"/>
        <end position="125"/>
    </location>
</feature>
<dbReference type="Proteomes" id="UP000728032">
    <property type="component" value="Unassembled WGS sequence"/>
</dbReference>
<dbReference type="Pfam" id="PF08246">
    <property type="entry name" value="Inhibitor_I29"/>
    <property type="match status" value="3"/>
</dbReference>
<dbReference type="InterPro" id="IPR000668">
    <property type="entry name" value="Peptidase_C1A_C"/>
</dbReference>
<keyword evidence="2" id="KW-1015">Disulfide bond</keyword>
<dbReference type="AlphaFoldDB" id="A0A7R9LU25"/>
<dbReference type="SUPFAM" id="SSF54001">
    <property type="entry name" value="Cysteine proteinases"/>
    <property type="match status" value="3"/>
</dbReference>
<dbReference type="InterPro" id="IPR025661">
    <property type="entry name" value="Pept_asp_AS"/>
</dbReference>
<dbReference type="PROSITE" id="PS00639">
    <property type="entry name" value="THIOL_PROTEASE_HIS"/>
    <property type="match status" value="1"/>
</dbReference>
<dbReference type="InterPro" id="IPR013128">
    <property type="entry name" value="Peptidase_C1A"/>
</dbReference>
<dbReference type="Gene3D" id="3.90.70.10">
    <property type="entry name" value="Cysteine proteinases"/>
    <property type="match status" value="2"/>
</dbReference>
<accession>A0A7R9LU25</accession>
<dbReference type="PROSITE" id="PS00640">
    <property type="entry name" value="THIOL_PROTEASE_ASN"/>
    <property type="match status" value="1"/>
</dbReference>
<proteinExistence type="inferred from homology"/>
<comment type="similarity">
    <text evidence="1">Belongs to the peptidase C1 family.</text>
</comment>
<protein>
    <submittedName>
        <fullName evidence="6">Uncharacterized protein</fullName>
    </submittedName>
</protein>
<dbReference type="OrthoDB" id="5821723at2759"/>
<dbReference type="SMART" id="SM00848">
    <property type="entry name" value="Inhibitor_I29"/>
    <property type="match status" value="3"/>
</dbReference>
<gene>
    <name evidence="6" type="ORF">ONB1V03_LOCUS6478</name>
</gene>
<dbReference type="SMART" id="SM00645">
    <property type="entry name" value="Pept_C1"/>
    <property type="match status" value="1"/>
</dbReference>
<dbReference type="EMBL" id="CAJPVJ010002913">
    <property type="protein sequence ID" value="CAG2166963.1"/>
    <property type="molecule type" value="Genomic_DNA"/>
</dbReference>
<dbReference type="InterPro" id="IPR039417">
    <property type="entry name" value="Peptidase_C1A_papain-like"/>
</dbReference>
<dbReference type="InterPro" id="IPR025660">
    <property type="entry name" value="Pept_his_AS"/>
</dbReference>
<feature type="domain" description="Cathepsin propeptide inhibitor" evidence="5">
    <location>
        <begin position="361"/>
        <end position="421"/>
    </location>
</feature>
<feature type="region of interest" description="Disordered" evidence="3">
    <location>
        <begin position="101"/>
        <end position="135"/>
    </location>
</feature>
<evidence type="ECO:0000313" key="7">
    <source>
        <dbReference type="Proteomes" id="UP000728032"/>
    </source>
</evidence>
<keyword evidence="7" id="KW-1185">Reference proteome</keyword>
<dbReference type="CDD" id="cd02248">
    <property type="entry name" value="Peptidase_C1A"/>
    <property type="match status" value="1"/>
</dbReference>
<evidence type="ECO:0000256" key="2">
    <source>
        <dbReference type="ARBA" id="ARBA00023157"/>
    </source>
</evidence>
<feature type="domain" description="Cathepsin propeptide inhibitor" evidence="5">
    <location>
        <begin position="27"/>
        <end position="87"/>
    </location>
</feature>
<name>A0A7R9LU25_9ACAR</name>
<evidence type="ECO:0000313" key="6">
    <source>
        <dbReference type="EMBL" id="CAD7647875.1"/>
    </source>
</evidence>
<dbReference type="InterPro" id="IPR013201">
    <property type="entry name" value="Prot_inhib_I29"/>
</dbReference>
<evidence type="ECO:0000256" key="3">
    <source>
        <dbReference type="SAM" id="MobiDB-lite"/>
    </source>
</evidence>
<dbReference type="PRINTS" id="PR00705">
    <property type="entry name" value="PAPAIN"/>
</dbReference>